<dbReference type="RefSeq" id="WP_077360802.1">
    <property type="nucleotide sequence ID" value="NZ_MQMF01000001.1"/>
</dbReference>
<evidence type="ECO:0000313" key="3">
    <source>
        <dbReference type="EMBL" id="OOE14820.1"/>
    </source>
</evidence>
<evidence type="ECO:0000256" key="1">
    <source>
        <dbReference type="SAM" id="Phobius"/>
    </source>
</evidence>
<dbReference type="InterPro" id="IPR012495">
    <property type="entry name" value="TadE-like_dom"/>
</dbReference>
<feature type="domain" description="TadE-like" evidence="2">
    <location>
        <begin position="7"/>
        <end position="49"/>
    </location>
</feature>
<dbReference type="EMBL" id="MQMF01000001">
    <property type="protein sequence ID" value="OOE14820.1"/>
    <property type="molecule type" value="Genomic_DNA"/>
</dbReference>
<keyword evidence="1" id="KW-0472">Membrane</keyword>
<protein>
    <submittedName>
        <fullName evidence="3">Pilus assembly protein TadE</fullName>
    </submittedName>
</protein>
<dbReference type="Proteomes" id="UP000188597">
    <property type="component" value="Unassembled WGS sequence"/>
</dbReference>
<keyword evidence="1" id="KW-0812">Transmembrane</keyword>
<comment type="caution">
    <text evidence="3">The sequence shown here is derived from an EMBL/GenBank/DDBJ whole genome shotgun (WGS) entry which is preliminary data.</text>
</comment>
<accession>A0A1V3GD91</accession>
<keyword evidence="1" id="KW-1133">Transmembrane helix</keyword>
<sequence length="127" mass="14273">MMKNEKGQSLVEMALVLPLLLLLIVGIFDFGKLFYTYMQMHLATQETVRLGGLGKEDEEIRAFARDYVQIKDPSLLQIGITPDSSTRESGQYVTVTLSYPHKFITPGMGKLFGETIPVETESTIRVE</sequence>
<name>A0A1V3GD91_9BACL</name>
<organism evidence="3 4">
    <name type="scientific">Fictibacillus arsenicus</name>
    <dbReference type="NCBI Taxonomy" id="255247"/>
    <lineage>
        <taxon>Bacteria</taxon>
        <taxon>Bacillati</taxon>
        <taxon>Bacillota</taxon>
        <taxon>Bacilli</taxon>
        <taxon>Bacillales</taxon>
        <taxon>Fictibacillaceae</taxon>
        <taxon>Fictibacillus</taxon>
    </lineage>
</organism>
<dbReference type="AlphaFoldDB" id="A0A1V3GD91"/>
<gene>
    <name evidence="3" type="ORF">UN64_06435</name>
</gene>
<evidence type="ECO:0000259" key="2">
    <source>
        <dbReference type="Pfam" id="PF07811"/>
    </source>
</evidence>
<evidence type="ECO:0000313" key="4">
    <source>
        <dbReference type="Proteomes" id="UP000188597"/>
    </source>
</evidence>
<proteinExistence type="predicted"/>
<dbReference type="Pfam" id="PF07811">
    <property type="entry name" value="TadE"/>
    <property type="match status" value="1"/>
</dbReference>
<feature type="transmembrane region" description="Helical" evidence="1">
    <location>
        <begin position="15"/>
        <end position="35"/>
    </location>
</feature>
<dbReference type="OrthoDB" id="1683505at2"/>
<reference evidence="3 4" key="1">
    <citation type="submission" date="2016-11" db="EMBL/GenBank/DDBJ databases">
        <authorList>
            <person name="Jaros S."/>
            <person name="Januszkiewicz K."/>
            <person name="Wedrychowicz H."/>
        </authorList>
    </citation>
    <scope>NUCLEOTIDE SEQUENCE [LARGE SCALE GENOMIC DNA]</scope>
    <source>
        <strain evidence="3 4">Con a/3</strain>
    </source>
</reference>